<organism evidence="1 2">
    <name type="scientific">Enterobacteria phage JenK1</name>
    <dbReference type="NCBI Taxonomy" id="1610836"/>
    <lineage>
        <taxon>Viruses</taxon>
        <taxon>Duplodnaviria</taxon>
        <taxon>Heunggongvirae</taxon>
        <taxon>Uroviricota</taxon>
        <taxon>Caudoviricetes</taxon>
        <taxon>Queuovirinae</taxon>
        <taxon>Nonagvirus</taxon>
        <taxon>Nonagvirus JenK1</taxon>
    </lineage>
</organism>
<keyword evidence="2" id="KW-1185">Reference proteome</keyword>
<dbReference type="RefSeq" id="YP_009219305.1">
    <property type="nucleotide sequence ID" value="NC_029021.1"/>
</dbReference>
<accession>A0A0E3JSV3</accession>
<protein>
    <submittedName>
        <fullName evidence="1">Uncharacterized protein</fullName>
    </submittedName>
</protein>
<reference evidence="1 2" key="1">
    <citation type="journal article" date="2015" name="Genome Announc.">
        <title>Complete Genome Sequences of Four Novel Escherichia coli Bacteriophages Belonging to New Phage Groups.</title>
        <authorList>
            <person name="Carstens A.B."/>
            <person name="Kot W."/>
            <person name="Hansen L.H."/>
        </authorList>
    </citation>
    <scope>NUCLEOTIDE SEQUENCE [LARGE SCALE GENOMIC DNA]</scope>
</reference>
<proteinExistence type="predicted"/>
<evidence type="ECO:0000313" key="2">
    <source>
        <dbReference type="Proteomes" id="UP000033025"/>
    </source>
</evidence>
<name>A0A0E3JSV3_9CAUD</name>
<dbReference type="EMBL" id="KP719134">
    <property type="protein sequence ID" value="AKA61065.1"/>
    <property type="molecule type" value="Genomic_DNA"/>
</dbReference>
<reference evidence="2" key="2">
    <citation type="submission" date="2015-01" db="EMBL/GenBank/DDBJ databases">
        <title>Complete sequence of three novel 9g-like phages.</title>
        <authorList>
            <person name="Carstens A.B."/>
            <person name="Hansen L.H."/>
            <person name="Kot W."/>
        </authorList>
    </citation>
    <scope>NUCLEOTIDE SEQUENCE [LARGE SCALE GENOMIC DNA]</scope>
</reference>
<dbReference type="Proteomes" id="UP000033025">
    <property type="component" value="Segment"/>
</dbReference>
<evidence type="ECO:0000313" key="1">
    <source>
        <dbReference type="EMBL" id="AKA61065.1"/>
    </source>
</evidence>
<sequence length="237" mass="24290">MSDMTLIPGGLGGGFGGEAGAAAVGGGIGGLIGSWIGNGWGGNVGWGGRGGWGGGVGEVQASVDTNAILQAINNGNLQNIQGQNGTNLTVERSAASTFNGITQQNTQNMLASVQGFAGLNTEIRTGTASVVAAVNAADVNALNRSFQAQLAAQECCCETNLNIERQANETRGLIRDQFAQSQAVLICDLKSQLQEARFANSQLHQTAQIDCKINQVAQLVNFKLPTPPTPPTGCCGC</sequence>
<dbReference type="GeneID" id="26645480"/>
<dbReference type="OrthoDB" id="15760at10239"/>
<dbReference type="KEGG" id="vg:26645480"/>